<proteinExistence type="predicted"/>
<protein>
    <submittedName>
        <fullName evidence="1">Uncharacterized protein</fullName>
    </submittedName>
</protein>
<dbReference type="STRING" id="73230.A0A2B7ZSU6"/>
<keyword evidence="2" id="KW-1185">Reference proteome</keyword>
<accession>A0A2B7ZSU6</accession>
<name>A0A2B7ZSU6_9EURO</name>
<reference evidence="1 2" key="1">
    <citation type="submission" date="2017-10" db="EMBL/GenBank/DDBJ databases">
        <title>Comparative genomics in systemic dimorphic fungi from Ajellomycetaceae.</title>
        <authorList>
            <person name="Munoz J.F."/>
            <person name="Mcewen J.G."/>
            <person name="Clay O.K."/>
            <person name="Cuomo C.A."/>
        </authorList>
    </citation>
    <scope>NUCLEOTIDE SEQUENCE [LARGE SCALE GENOMIC DNA]</scope>
    <source>
        <strain evidence="1 2">UAMH4076</strain>
    </source>
</reference>
<dbReference type="EMBL" id="PDND01000012">
    <property type="protein sequence ID" value="PGH36082.1"/>
    <property type="molecule type" value="Genomic_DNA"/>
</dbReference>
<evidence type="ECO:0000313" key="2">
    <source>
        <dbReference type="Proteomes" id="UP000226031"/>
    </source>
</evidence>
<evidence type="ECO:0000313" key="1">
    <source>
        <dbReference type="EMBL" id="PGH36082.1"/>
    </source>
</evidence>
<dbReference type="AlphaFoldDB" id="A0A2B7ZSU6"/>
<gene>
    <name evidence="1" type="ORF">GX50_01094</name>
</gene>
<sequence>MWSHSTLSLLSAQNRRLYFIIDVPTRRRFHRIRVRNKTIEECFKLLLEILKKPVVGLLVREVEMNNSTFTNCDPSELGIEDEGDEFSLLIRTIRAAGFNCERGEDIMMAEEKLALEIEQPSTSVLSWACCYWPPVQTSQY</sequence>
<comment type="caution">
    <text evidence="1">The sequence shown here is derived from an EMBL/GenBank/DDBJ whole genome shotgun (WGS) entry which is preliminary data.</text>
</comment>
<organism evidence="1 2">
    <name type="scientific">[Emmonsia] crescens</name>
    <dbReference type="NCBI Taxonomy" id="73230"/>
    <lineage>
        <taxon>Eukaryota</taxon>
        <taxon>Fungi</taxon>
        <taxon>Dikarya</taxon>
        <taxon>Ascomycota</taxon>
        <taxon>Pezizomycotina</taxon>
        <taxon>Eurotiomycetes</taxon>
        <taxon>Eurotiomycetidae</taxon>
        <taxon>Onygenales</taxon>
        <taxon>Ajellomycetaceae</taxon>
        <taxon>Emergomyces</taxon>
    </lineage>
</organism>
<dbReference type="Proteomes" id="UP000226031">
    <property type="component" value="Unassembled WGS sequence"/>
</dbReference>